<dbReference type="EMBL" id="AP009152">
    <property type="protein sequence ID" value="BAG28829.1"/>
    <property type="molecule type" value="Genomic_DNA"/>
</dbReference>
<dbReference type="KEGG" id="krh:KRH_04820"/>
<dbReference type="CDD" id="cd00090">
    <property type="entry name" value="HTH_ARSR"/>
    <property type="match status" value="1"/>
</dbReference>
<dbReference type="SMART" id="SM00418">
    <property type="entry name" value="HTH_ARSR"/>
    <property type="match status" value="1"/>
</dbReference>
<dbReference type="AlphaFoldDB" id="B2GH77"/>
<evidence type="ECO:0000256" key="2">
    <source>
        <dbReference type="ARBA" id="ARBA00023125"/>
    </source>
</evidence>
<feature type="compositionally biased region" description="Low complexity" evidence="4">
    <location>
        <begin position="158"/>
        <end position="181"/>
    </location>
</feature>
<dbReference type="InterPro" id="IPR011991">
    <property type="entry name" value="ArsR-like_HTH"/>
</dbReference>
<reference evidence="6 7" key="1">
    <citation type="journal article" date="2008" name="J. Bacteriol.">
        <title>Complete genome sequence of the soil actinomycete Kocuria rhizophila.</title>
        <authorList>
            <person name="Takarada H."/>
            <person name="Sekine M."/>
            <person name="Kosugi H."/>
            <person name="Matsuo Y."/>
            <person name="Fujisawa T."/>
            <person name="Omata S."/>
            <person name="Kishi E."/>
            <person name="Shimizu A."/>
            <person name="Tsukatani N."/>
            <person name="Tanikawa S."/>
            <person name="Fujita N."/>
            <person name="Harayama S."/>
        </authorList>
    </citation>
    <scope>NUCLEOTIDE SEQUENCE [LARGE SCALE GENOMIC DNA]</scope>
    <source>
        <strain evidence="7">ATCC 9341 / DSM 348 / NBRC 103217 / DC2201</strain>
    </source>
</reference>
<feature type="compositionally biased region" description="Basic residues" evidence="4">
    <location>
        <begin position="367"/>
        <end position="377"/>
    </location>
</feature>
<feature type="compositionally biased region" description="Polar residues" evidence="4">
    <location>
        <begin position="244"/>
        <end position="253"/>
    </location>
</feature>
<feature type="compositionally biased region" description="Basic and acidic residues" evidence="4">
    <location>
        <begin position="104"/>
        <end position="123"/>
    </location>
</feature>
<keyword evidence="2" id="KW-0238">DNA-binding</keyword>
<feature type="compositionally biased region" description="Basic and acidic residues" evidence="4">
    <location>
        <begin position="321"/>
        <end position="335"/>
    </location>
</feature>
<evidence type="ECO:0000256" key="3">
    <source>
        <dbReference type="ARBA" id="ARBA00023163"/>
    </source>
</evidence>
<accession>B2GH77</accession>
<dbReference type="NCBIfam" id="NF033788">
    <property type="entry name" value="HTH_metalloreg"/>
    <property type="match status" value="1"/>
</dbReference>
<dbReference type="PANTHER" id="PTHR33154">
    <property type="entry name" value="TRANSCRIPTIONAL REGULATOR, ARSR FAMILY"/>
    <property type="match status" value="1"/>
</dbReference>
<protein>
    <submittedName>
        <fullName evidence="6">Putative ArsR family transcriptional regulator</fullName>
    </submittedName>
</protein>
<proteinExistence type="predicted"/>
<dbReference type="InterPro" id="IPR001845">
    <property type="entry name" value="HTH_ArsR_DNA-bd_dom"/>
</dbReference>
<feature type="compositionally biased region" description="Acidic residues" evidence="4">
    <location>
        <begin position="219"/>
        <end position="242"/>
    </location>
</feature>
<dbReference type="GO" id="GO:0003700">
    <property type="term" value="F:DNA-binding transcription factor activity"/>
    <property type="evidence" value="ECO:0007669"/>
    <property type="project" value="InterPro"/>
</dbReference>
<dbReference type="PANTHER" id="PTHR33154:SF33">
    <property type="entry name" value="TRANSCRIPTIONAL REPRESSOR SDPR"/>
    <property type="match status" value="1"/>
</dbReference>
<sequence length="377" mass="38818">MSHDAYSALSDPTRRRILAALRGGPRPVGELVTELEVSQPTVSKHLKVLRDAHMVSTRAQGQKRFYSIAPEPLTEVADWLDELVAAAEAAPQSAPVPETAATPSHDDAARSGDDPTAPSRDHANAPSPAEEDVTETTPPTGDVPETSPTVGADMPSRTAGTEGDAAVAAPAGQEAAPAVEPAGEDVAEPAELPAAEPERSVPWFTADVTEVTGPAAVESDVEPDGAAVDGEDADATAEDAADESTPSARTATSGEDVVAETAGLHADSADAVANVEHDPAEDVADAVADVERETATGGLDAAAARVEDDVPADSTAQPGAAHEEEPRGVEPRDLPEDTASPEPAEPMRPRGGAHRRQSGLLSTLTGFRRRGRGSRRD</sequence>
<dbReference type="InterPro" id="IPR036388">
    <property type="entry name" value="WH-like_DNA-bd_sf"/>
</dbReference>
<evidence type="ECO:0000313" key="6">
    <source>
        <dbReference type="EMBL" id="BAG28829.1"/>
    </source>
</evidence>
<keyword evidence="1" id="KW-0805">Transcription regulation</keyword>
<evidence type="ECO:0000256" key="1">
    <source>
        <dbReference type="ARBA" id="ARBA00023015"/>
    </source>
</evidence>
<gene>
    <name evidence="6" type="ordered locus">KRH_04820</name>
</gene>
<evidence type="ECO:0000259" key="5">
    <source>
        <dbReference type="PROSITE" id="PS50987"/>
    </source>
</evidence>
<dbReference type="Proteomes" id="UP000008838">
    <property type="component" value="Chromosome"/>
</dbReference>
<dbReference type="Pfam" id="PF01022">
    <property type="entry name" value="HTH_5"/>
    <property type="match status" value="1"/>
</dbReference>
<dbReference type="STRING" id="378753.KRH_04820"/>
<dbReference type="RefSeq" id="WP_012397556.1">
    <property type="nucleotide sequence ID" value="NC_010617.1"/>
</dbReference>
<dbReference type="SUPFAM" id="SSF46785">
    <property type="entry name" value="Winged helix' DNA-binding domain"/>
    <property type="match status" value="1"/>
</dbReference>
<dbReference type="HOGENOM" id="CLU_733140_0_0_11"/>
<dbReference type="InterPro" id="IPR051081">
    <property type="entry name" value="HTH_MetalResp_TranReg"/>
</dbReference>
<feature type="domain" description="HTH arsR-type" evidence="5">
    <location>
        <begin position="1"/>
        <end position="91"/>
    </location>
</feature>
<dbReference type="eggNOG" id="COG0640">
    <property type="taxonomic scope" value="Bacteria"/>
</dbReference>
<dbReference type="InterPro" id="IPR036390">
    <property type="entry name" value="WH_DNA-bd_sf"/>
</dbReference>
<keyword evidence="7" id="KW-1185">Reference proteome</keyword>
<dbReference type="PRINTS" id="PR00778">
    <property type="entry name" value="HTHARSR"/>
</dbReference>
<evidence type="ECO:0000313" key="7">
    <source>
        <dbReference type="Proteomes" id="UP000008838"/>
    </source>
</evidence>
<dbReference type="Gene3D" id="1.10.10.10">
    <property type="entry name" value="Winged helix-like DNA-binding domain superfamily/Winged helix DNA-binding domain"/>
    <property type="match status" value="1"/>
</dbReference>
<evidence type="ECO:0000256" key="4">
    <source>
        <dbReference type="SAM" id="MobiDB-lite"/>
    </source>
</evidence>
<dbReference type="GO" id="GO:0003677">
    <property type="term" value="F:DNA binding"/>
    <property type="evidence" value="ECO:0007669"/>
    <property type="project" value="UniProtKB-KW"/>
</dbReference>
<dbReference type="PROSITE" id="PS50987">
    <property type="entry name" value="HTH_ARSR_2"/>
    <property type="match status" value="1"/>
</dbReference>
<feature type="region of interest" description="Disordered" evidence="4">
    <location>
        <begin position="88"/>
        <end position="377"/>
    </location>
</feature>
<name>B2GH77_KOCRD</name>
<organism evidence="6 7">
    <name type="scientific">Kocuria rhizophila (strain ATCC 9341 / DSM 348 / NBRC 103217 / DC2201)</name>
    <dbReference type="NCBI Taxonomy" id="378753"/>
    <lineage>
        <taxon>Bacteria</taxon>
        <taxon>Bacillati</taxon>
        <taxon>Actinomycetota</taxon>
        <taxon>Actinomycetes</taxon>
        <taxon>Micrococcales</taxon>
        <taxon>Micrococcaceae</taxon>
        <taxon>Kocuria</taxon>
    </lineage>
</organism>
<keyword evidence="3" id="KW-0804">Transcription</keyword>